<dbReference type="Pfam" id="PF00300">
    <property type="entry name" value="His_Phos_1"/>
    <property type="match status" value="1"/>
</dbReference>
<keyword evidence="2" id="KW-1185">Reference proteome</keyword>
<organism evidence="1 2">
    <name type="scientific">Colwellia marinimaniae</name>
    <dbReference type="NCBI Taxonomy" id="1513592"/>
    <lineage>
        <taxon>Bacteria</taxon>
        <taxon>Pseudomonadati</taxon>
        <taxon>Pseudomonadota</taxon>
        <taxon>Gammaproteobacteria</taxon>
        <taxon>Alteromonadales</taxon>
        <taxon>Colwelliaceae</taxon>
        <taxon>Colwellia</taxon>
    </lineage>
</organism>
<protein>
    <submittedName>
        <fullName evidence="1">Alpha-ribazole phosphatase</fullName>
    </submittedName>
</protein>
<dbReference type="SUPFAM" id="SSF53254">
    <property type="entry name" value="Phosphoglycerate mutase-like"/>
    <property type="match status" value="1"/>
</dbReference>
<comment type="caution">
    <text evidence="1">The sequence shown here is derived from an EMBL/GenBank/DDBJ whole genome shotgun (WGS) entry which is preliminary data.</text>
</comment>
<dbReference type="InterPro" id="IPR029033">
    <property type="entry name" value="His_PPase_superfam"/>
</dbReference>
<dbReference type="EMBL" id="BDQM01000005">
    <property type="protein sequence ID" value="GAW95374.1"/>
    <property type="molecule type" value="Genomic_DNA"/>
</dbReference>
<accession>A0ABQ0MSP1</accession>
<dbReference type="Gene3D" id="3.40.50.1240">
    <property type="entry name" value="Phosphoglycerate mutase-like"/>
    <property type="match status" value="1"/>
</dbReference>
<reference evidence="1 2" key="1">
    <citation type="submission" date="2017-06" db="EMBL/GenBank/DDBJ databases">
        <title>Whole Genome Sequences of Colwellia marinimaniae MTCD1.</title>
        <authorList>
            <person name="Kusumoto H."/>
            <person name="Inoue M."/>
            <person name="Tanikawa K."/>
            <person name="Maeji H."/>
            <person name="Cameron J.H."/>
            <person name="Bartlett D.H."/>
        </authorList>
    </citation>
    <scope>NUCLEOTIDE SEQUENCE [LARGE SCALE GENOMIC DNA]</scope>
    <source>
        <strain evidence="1 2">MTCD1</strain>
    </source>
</reference>
<proteinExistence type="predicted"/>
<evidence type="ECO:0000313" key="2">
    <source>
        <dbReference type="Proteomes" id="UP000197068"/>
    </source>
</evidence>
<name>A0ABQ0MSP1_9GAMM</name>
<dbReference type="Proteomes" id="UP000197068">
    <property type="component" value="Unassembled WGS sequence"/>
</dbReference>
<dbReference type="InterPro" id="IPR013078">
    <property type="entry name" value="His_Pase_superF_clade-1"/>
</dbReference>
<dbReference type="RefSeq" id="WP_231733058.1">
    <property type="nucleotide sequence ID" value="NZ_BDQM01000005.1"/>
</dbReference>
<evidence type="ECO:0000313" key="1">
    <source>
        <dbReference type="EMBL" id="GAW95374.1"/>
    </source>
</evidence>
<gene>
    <name evidence="1" type="ORF">MTCD1_00976</name>
</gene>
<sequence length="306" mass="34124">MLVLLVIDLIRHVKVVGQPALYGCTDVAPVASDNSRLLKYLVGQQKTAHAYQSIICSPLRRCQLLATEFSQLCQLPLELSVGLQEMNFGCFDDIPFEGVHFDAKPLDSVLLSEVPVNSIAVKEVGLEKVPGDEVLSCGRQGHNISNQEQYFKQAKAKAHWSQLEAFFQAPAEVILPQAEALADFHSRVMKAWQNVLTQQVAIATEQAANFHAKPQGPLAKKMPAVRRVLVIVHGGVIRMILAHILQLDWQQASWYQKLQIGHGSLSRICISQPYQDKNQAQHLYPQAEQPLHQQVTTIAMPLLEDF</sequence>